<dbReference type="EMBL" id="JARKIF010000005">
    <property type="protein sequence ID" value="KAJ7639278.1"/>
    <property type="molecule type" value="Genomic_DNA"/>
</dbReference>
<gene>
    <name evidence="7" type="ORF">FB45DRAFT_787999</name>
</gene>
<protein>
    <recommendedName>
        <fullName evidence="5">Eukaryotic translation initiation factor 3 subunit M</fullName>
        <shortName evidence="5">eIF3m</shortName>
    </recommendedName>
</protein>
<dbReference type="InterPro" id="IPR045237">
    <property type="entry name" value="COPS7/eIF3m"/>
</dbReference>
<evidence type="ECO:0000259" key="6">
    <source>
        <dbReference type="PROSITE" id="PS50250"/>
    </source>
</evidence>
<dbReference type="GO" id="GO:0016282">
    <property type="term" value="C:eukaryotic 43S preinitiation complex"/>
    <property type="evidence" value="ECO:0007669"/>
    <property type="project" value="UniProtKB-UniRule"/>
</dbReference>
<dbReference type="GO" id="GO:0001732">
    <property type="term" value="P:formation of cytoplasmic translation initiation complex"/>
    <property type="evidence" value="ECO:0007669"/>
    <property type="project" value="UniProtKB-UniRule"/>
</dbReference>
<keyword evidence="2 5" id="KW-0963">Cytoplasm</keyword>
<feature type="domain" description="PCI" evidence="6">
    <location>
        <begin position="203"/>
        <end position="366"/>
    </location>
</feature>
<accession>A0AAD7C5G7</accession>
<dbReference type="GO" id="GO:0071541">
    <property type="term" value="C:eukaryotic translation initiation factor 3 complex, eIF3m"/>
    <property type="evidence" value="ECO:0007669"/>
    <property type="project" value="UniProtKB-UniRule"/>
</dbReference>
<proteinExistence type="inferred from homology"/>
<comment type="subunit">
    <text evidence="5">Component of the eukaryotic translation initiation factor 3 (eIF-3) complex.</text>
</comment>
<dbReference type="Pfam" id="PF18005">
    <property type="entry name" value="eIF3m_C_helix"/>
    <property type="match status" value="1"/>
</dbReference>
<dbReference type="PANTHER" id="PTHR15350:SF2">
    <property type="entry name" value="EUKARYOTIC TRANSLATION INITIATION FACTOR 3 SUBUNIT M"/>
    <property type="match status" value="1"/>
</dbReference>
<dbReference type="Pfam" id="PF01399">
    <property type="entry name" value="PCI"/>
    <property type="match status" value="1"/>
</dbReference>
<dbReference type="GO" id="GO:0033290">
    <property type="term" value="C:eukaryotic 48S preinitiation complex"/>
    <property type="evidence" value="ECO:0007669"/>
    <property type="project" value="UniProtKB-UniRule"/>
</dbReference>
<evidence type="ECO:0000256" key="2">
    <source>
        <dbReference type="ARBA" id="ARBA00022490"/>
    </source>
</evidence>
<comment type="similarity">
    <text evidence="1">Belongs to the CSN7/EIF3M family. CSN7 subfamily.</text>
</comment>
<evidence type="ECO:0000256" key="1">
    <source>
        <dbReference type="ARBA" id="ARBA00008482"/>
    </source>
</evidence>
<keyword evidence="8" id="KW-1185">Reference proteome</keyword>
<dbReference type="PROSITE" id="PS50250">
    <property type="entry name" value="PCI"/>
    <property type="match status" value="1"/>
</dbReference>
<name>A0AAD7C5G7_9AGAR</name>
<dbReference type="HAMAP" id="MF_03012">
    <property type="entry name" value="eIF3m"/>
    <property type="match status" value="1"/>
</dbReference>
<sequence length="412" mass="45839">MATSDSVAIFAEGTFAEQIQELVNYIVRNRAEEERAAAIRPFQDALKTEAGKKPLEEDDERRRKIFSMVVQDVKSLGDGSEKEIEGFFNLLYSHLFSLYTPDSADTKQFVGGLIQTISSASPEQGSLQYRLLSNLFNAIPRKSSLRFTVYSALLNLATAKEELNALQLSRTDIEKWLREWDISAEEKSTFLQTIAGAYQKSGQSTTAYEYSLAYVRSLPSDSPVSQTAAVDIIATALRLPFIFDFDPLFKLDAVLTAKDHELFALLQIFLNGGLPEFKSWQDSHPGALEKYQLESVQLERKIRLLTLASLGFKNIGHDLSYAKVAEALHVPASEVEKWVIDVIRAGLVSGKLSQTSQSLHITRSTARTFEREQWEALEKRLVAWKAGLASVMEVVAAARKQGVPPVIGQVAA</sequence>
<reference evidence="7" key="1">
    <citation type="submission" date="2023-03" db="EMBL/GenBank/DDBJ databases">
        <title>Massive genome expansion in bonnet fungi (Mycena s.s.) driven by repeated elements and novel gene families across ecological guilds.</title>
        <authorList>
            <consortium name="Lawrence Berkeley National Laboratory"/>
            <person name="Harder C.B."/>
            <person name="Miyauchi S."/>
            <person name="Viragh M."/>
            <person name="Kuo A."/>
            <person name="Thoen E."/>
            <person name="Andreopoulos B."/>
            <person name="Lu D."/>
            <person name="Skrede I."/>
            <person name="Drula E."/>
            <person name="Henrissat B."/>
            <person name="Morin E."/>
            <person name="Kohler A."/>
            <person name="Barry K."/>
            <person name="LaButti K."/>
            <person name="Morin E."/>
            <person name="Salamov A."/>
            <person name="Lipzen A."/>
            <person name="Mereny Z."/>
            <person name="Hegedus B."/>
            <person name="Baldrian P."/>
            <person name="Stursova M."/>
            <person name="Weitz H."/>
            <person name="Taylor A."/>
            <person name="Grigoriev I.V."/>
            <person name="Nagy L.G."/>
            <person name="Martin F."/>
            <person name="Kauserud H."/>
        </authorList>
    </citation>
    <scope>NUCLEOTIDE SEQUENCE</scope>
    <source>
        <strain evidence="7">9284</strain>
    </source>
</reference>
<evidence type="ECO:0000256" key="5">
    <source>
        <dbReference type="HAMAP-Rule" id="MF_03012"/>
    </source>
</evidence>
<comment type="subcellular location">
    <subcellularLocation>
        <location evidence="5">Cytoplasm</location>
    </subcellularLocation>
</comment>
<evidence type="ECO:0000313" key="7">
    <source>
        <dbReference type="EMBL" id="KAJ7639278.1"/>
    </source>
</evidence>
<dbReference type="InterPro" id="IPR000717">
    <property type="entry name" value="PCI_dom"/>
</dbReference>
<dbReference type="Proteomes" id="UP001221142">
    <property type="component" value="Unassembled WGS sequence"/>
</dbReference>
<organism evidence="7 8">
    <name type="scientific">Roridomyces roridus</name>
    <dbReference type="NCBI Taxonomy" id="1738132"/>
    <lineage>
        <taxon>Eukaryota</taxon>
        <taxon>Fungi</taxon>
        <taxon>Dikarya</taxon>
        <taxon>Basidiomycota</taxon>
        <taxon>Agaricomycotina</taxon>
        <taxon>Agaricomycetes</taxon>
        <taxon>Agaricomycetidae</taxon>
        <taxon>Agaricales</taxon>
        <taxon>Marasmiineae</taxon>
        <taxon>Mycenaceae</taxon>
        <taxon>Roridomyces</taxon>
    </lineage>
</organism>
<dbReference type="PANTHER" id="PTHR15350">
    <property type="entry name" value="COP9 SIGNALOSOME COMPLEX SUBUNIT 7/DENDRITIC CELL PROTEIN GA17"/>
    <property type="match status" value="1"/>
</dbReference>
<evidence type="ECO:0000313" key="8">
    <source>
        <dbReference type="Proteomes" id="UP001221142"/>
    </source>
</evidence>
<evidence type="ECO:0000256" key="4">
    <source>
        <dbReference type="ARBA" id="ARBA00022917"/>
    </source>
</evidence>
<comment type="similarity">
    <text evidence="5">Belongs to the eIF-3 subunit M family.</text>
</comment>
<dbReference type="InterPro" id="IPR027528">
    <property type="entry name" value="eIF3m"/>
</dbReference>
<evidence type="ECO:0000256" key="3">
    <source>
        <dbReference type="ARBA" id="ARBA00022540"/>
    </source>
</evidence>
<dbReference type="InterPro" id="IPR040750">
    <property type="entry name" value="eIF3m_C_helix"/>
</dbReference>
<comment type="function">
    <text evidence="5">Component of the eukaryotic translation initiation factor 3 (eIF-3) complex, which is involved in protein synthesis of a specialized repertoire of mRNAs and, together with other initiation factors, stimulates binding of mRNA and methionyl-tRNAi to the 40S ribosome. The eIF-3 complex specifically targets and initiates translation of a subset of mRNAs involved in cell proliferation.</text>
</comment>
<comment type="caution">
    <text evidence="7">The sequence shown here is derived from an EMBL/GenBank/DDBJ whole genome shotgun (WGS) entry which is preliminary data.</text>
</comment>
<dbReference type="GO" id="GO:0003743">
    <property type="term" value="F:translation initiation factor activity"/>
    <property type="evidence" value="ECO:0007669"/>
    <property type="project" value="UniProtKB-UniRule"/>
</dbReference>
<keyword evidence="4 5" id="KW-0648">Protein biosynthesis</keyword>
<keyword evidence="3 5" id="KW-0396">Initiation factor</keyword>
<dbReference type="AlphaFoldDB" id="A0AAD7C5G7"/>
<dbReference type="SMART" id="SM00088">
    <property type="entry name" value="PINT"/>
    <property type="match status" value="1"/>
</dbReference>